<keyword evidence="9" id="KW-0833">Ubl conjugation pathway</keyword>
<evidence type="ECO:0000256" key="12">
    <source>
        <dbReference type="ARBA" id="ARBA00023136"/>
    </source>
</evidence>
<keyword evidence="5" id="KW-0808">Transferase</keyword>
<keyword evidence="10" id="KW-0862">Zinc</keyword>
<keyword evidence="11 16" id="KW-1133">Transmembrane helix</keyword>
<evidence type="ECO:0000256" key="15">
    <source>
        <dbReference type="SAM" id="MobiDB-lite"/>
    </source>
</evidence>
<dbReference type="PANTHER" id="PTHR46279">
    <property type="entry name" value="RING/U-BOX SUPERFAMILY PROTEIN"/>
    <property type="match status" value="1"/>
</dbReference>
<evidence type="ECO:0000256" key="5">
    <source>
        <dbReference type="ARBA" id="ARBA00022679"/>
    </source>
</evidence>
<evidence type="ECO:0000256" key="11">
    <source>
        <dbReference type="ARBA" id="ARBA00022989"/>
    </source>
</evidence>
<dbReference type="InterPro" id="IPR001841">
    <property type="entry name" value="Znf_RING"/>
</dbReference>
<dbReference type="SUPFAM" id="SSF57850">
    <property type="entry name" value="RING/U-box"/>
    <property type="match status" value="1"/>
</dbReference>
<dbReference type="SMART" id="SM00184">
    <property type="entry name" value="RING"/>
    <property type="match status" value="1"/>
</dbReference>
<evidence type="ECO:0000313" key="19">
    <source>
        <dbReference type="RefSeq" id="XP_048131638.1"/>
    </source>
</evidence>
<evidence type="ECO:0000256" key="1">
    <source>
        <dbReference type="ARBA" id="ARBA00000900"/>
    </source>
</evidence>
<evidence type="ECO:0000256" key="4">
    <source>
        <dbReference type="ARBA" id="ARBA00012483"/>
    </source>
</evidence>
<comment type="similarity">
    <text evidence="13">Belongs to the RING-type zinc finger family. ATL subfamily.</text>
</comment>
<keyword evidence="7" id="KW-0479">Metal-binding</keyword>
<evidence type="ECO:0000256" key="10">
    <source>
        <dbReference type="ARBA" id="ARBA00022833"/>
    </source>
</evidence>
<dbReference type="Proteomes" id="UP000827889">
    <property type="component" value="Chromosome 3"/>
</dbReference>
<dbReference type="CDD" id="cd16461">
    <property type="entry name" value="RING-H2_EL5-like"/>
    <property type="match status" value="1"/>
</dbReference>
<dbReference type="PROSITE" id="PS50089">
    <property type="entry name" value="ZF_RING_2"/>
    <property type="match status" value="1"/>
</dbReference>
<dbReference type="GeneID" id="125314182"/>
<sequence>MARLSNRQARPSLLNNDDRTPWLGRPTSPSDRGSISPSGGNAGGLSKRAKLGILLGLVLPSLLCISGLAFYLSWRARVSEHRDPLDQRPNGNNHENDAADTTSPLSPSRETRHASNGITGIDLATIESYPKIRIDDDGQVPRPNDNVCTICLSEYQPKEMLRTIPKCGHYFHAQCIDLWLRRNASCPLCRDHKGSSDSMTASN</sequence>
<evidence type="ECO:0000256" key="7">
    <source>
        <dbReference type="ARBA" id="ARBA00022723"/>
    </source>
</evidence>
<feature type="compositionally biased region" description="Polar residues" evidence="15">
    <location>
        <begin position="27"/>
        <end position="39"/>
    </location>
</feature>
<dbReference type="Pfam" id="PF13639">
    <property type="entry name" value="zf-RING_2"/>
    <property type="match status" value="1"/>
</dbReference>
<feature type="transmembrane region" description="Helical" evidence="16">
    <location>
        <begin position="51"/>
        <end position="74"/>
    </location>
</feature>
<evidence type="ECO:0000256" key="14">
    <source>
        <dbReference type="PROSITE-ProRule" id="PRU00175"/>
    </source>
</evidence>
<evidence type="ECO:0000256" key="16">
    <source>
        <dbReference type="SAM" id="Phobius"/>
    </source>
</evidence>
<evidence type="ECO:0000313" key="18">
    <source>
        <dbReference type="Proteomes" id="UP000827889"/>
    </source>
</evidence>
<dbReference type="RefSeq" id="XP_048131638.1">
    <property type="nucleotide sequence ID" value="XM_048275681.1"/>
</dbReference>
<dbReference type="InterPro" id="IPR013083">
    <property type="entry name" value="Znf_RING/FYVE/PHD"/>
</dbReference>
<organism evidence="18 19">
    <name type="scientific">Rhodamnia argentea</name>
    <dbReference type="NCBI Taxonomy" id="178133"/>
    <lineage>
        <taxon>Eukaryota</taxon>
        <taxon>Viridiplantae</taxon>
        <taxon>Streptophyta</taxon>
        <taxon>Embryophyta</taxon>
        <taxon>Tracheophyta</taxon>
        <taxon>Spermatophyta</taxon>
        <taxon>Magnoliopsida</taxon>
        <taxon>eudicotyledons</taxon>
        <taxon>Gunneridae</taxon>
        <taxon>Pentapetalae</taxon>
        <taxon>rosids</taxon>
        <taxon>malvids</taxon>
        <taxon>Myrtales</taxon>
        <taxon>Myrtaceae</taxon>
        <taxon>Myrtoideae</taxon>
        <taxon>Myrteae</taxon>
        <taxon>Australasian group</taxon>
        <taxon>Rhodamnia</taxon>
    </lineage>
</organism>
<comment type="catalytic activity">
    <reaction evidence="1">
        <text>S-ubiquitinyl-[E2 ubiquitin-conjugating enzyme]-L-cysteine + [acceptor protein]-L-lysine = [E2 ubiquitin-conjugating enzyme]-L-cysteine + N(6)-ubiquitinyl-[acceptor protein]-L-lysine.</text>
        <dbReference type="EC" id="2.3.2.27"/>
    </reaction>
</comment>
<proteinExistence type="inferred from homology"/>
<feature type="compositionally biased region" description="Polar residues" evidence="15">
    <location>
        <begin position="89"/>
        <end position="117"/>
    </location>
</feature>
<evidence type="ECO:0000259" key="17">
    <source>
        <dbReference type="PROSITE" id="PS50089"/>
    </source>
</evidence>
<evidence type="ECO:0000256" key="13">
    <source>
        <dbReference type="ARBA" id="ARBA00024209"/>
    </source>
</evidence>
<evidence type="ECO:0000256" key="3">
    <source>
        <dbReference type="ARBA" id="ARBA00004906"/>
    </source>
</evidence>
<evidence type="ECO:0000256" key="6">
    <source>
        <dbReference type="ARBA" id="ARBA00022692"/>
    </source>
</evidence>
<dbReference type="PANTHER" id="PTHR46279:SF31">
    <property type="entry name" value="RING-H2 FINGER PROTEIN ATL20-LIKE ISOFORM X1"/>
    <property type="match status" value="1"/>
</dbReference>
<feature type="region of interest" description="Disordered" evidence="15">
    <location>
        <begin position="82"/>
        <end position="117"/>
    </location>
</feature>
<keyword evidence="6 16" id="KW-0812">Transmembrane</keyword>
<keyword evidence="18" id="KW-1185">Reference proteome</keyword>
<keyword evidence="12 16" id="KW-0472">Membrane</keyword>
<name>A0ABM3H4V8_9MYRT</name>
<evidence type="ECO:0000256" key="9">
    <source>
        <dbReference type="ARBA" id="ARBA00022786"/>
    </source>
</evidence>
<evidence type="ECO:0000256" key="2">
    <source>
        <dbReference type="ARBA" id="ARBA00004167"/>
    </source>
</evidence>
<keyword evidence="8 14" id="KW-0863">Zinc-finger</keyword>
<reference evidence="19" key="1">
    <citation type="submission" date="2025-08" db="UniProtKB">
        <authorList>
            <consortium name="RefSeq"/>
        </authorList>
    </citation>
    <scope>IDENTIFICATION</scope>
    <source>
        <tissue evidence="19">Leaf</tissue>
    </source>
</reference>
<evidence type="ECO:0000256" key="8">
    <source>
        <dbReference type="ARBA" id="ARBA00022771"/>
    </source>
</evidence>
<protein>
    <recommendedName>
        <fullName evidence="4">RING-type E3 ubiquitin transferase</fullName>
        <ecNumber evidence="4">2.3.2.27</ecNumber>
    </recommendedName>
</protein>
<feature type="domain" description="RING-type" evidence="17">
    <location>
        <begin position="148"/>
        <end position="190"/>
    </location>
</feature>
<comment type="subcellular location">
    <subcellularLocation>
        <location evidence="2">Membrane</location>
        <topology evidence="2">Single-pass membrane protein</topology>
    </subcellularLocation>
</comment>
<dbReference type="EC" id="2.3.2.27" evidence="4"/>
<dbReference type="InterPro" id="IPR046948">
    <property type="entry name" value="ATL20-22-like"/>
</dbReference>
<gene>
    <name evidence="19" type="primary">LOC125314182</name>
</gene>
<dbReference type="Gene3D" id="3.30.40.10">
    <property type="entry name" value="Zinc/RING finger domain, C3HC4 (zinc finger)"/>
    <property type="match status" value="1"/>
</dbReference>
<comment type="pathway">
    <text evidence="3">Protein modification; protein ubiquitination.</text>
</comment>
<accession>A0ABM3H4V8</accession>
<feature type="region of interest" description="Disordered" evidence="15">
    <location>
        <begin position="1"/>
        <end position="42"/>
    </location>
</feature>
<feature type="compositionally biased region" description="Polar residues" evidence="15">
    <location>
        <begin position="1"/>
        <end position="15"/>
    </location>
</feature>